<evidence type="ECO:0000256" key="3">
    <source>
        <dbReference type="ARBA" id="ARBA00023235"/>
    </source>
</evidence>
<dbReference type="KEGG" id="psym:J1N51_07090"/>
<dbReference type="EMBL" id="CP072110">
    <property type="protein sequence ID" value="QTH65191.1"/>
    <property type="molecule type" value="Genomic_DNA"/>
</dbReference>
<comment type="catalytic activity">
    <reaction evidence="4">
        <text>uridine(13) in tRNA = pseudouridine(13) in tRNA</text>
        <dbReference type="Rhea" id="RHEA:42540"/>
        <dbReference type="Rhea" id="RHEA-COMP:10105"/>
        <dbReference type="Rhea" id="RHEA-COMP:10106"/>
        <dbReference type="ChEBI" id="CHEBI:65314"/>
        <dbReference type="ChEBI" id="CHEBI:65315"/>
        <dbReference type="EC" id="5.4.99.27"/>
    </reaction>
</comment>
<evidence type="ECO:0000313" key="6">
    <source>
        <dbReference type="EMBL" id="QTH65191.1"/>
    </source>
</evidence>
<reference evidence="6" key="1">
    <citation type="submission" date="2021-03" db="EMBL/GenBank/DDBJ databases">
        <title>Description of Psychrosphaera ytuae sp. nov. isolated from deep sea sediment of South China Sea.</title>
        <authorList>
            <person name="Zhang J."/>
            <person name="Xu X.-D."/>
        </authorList>
    </citation>
    <scope>NUCLEOTIDE SEQUENCE</scope>
    <source>
        <strain evidence="6">MTZ26</strain>
    </source>
</reference>
<keyword evidence="3 4" id="KW-0413">Isomerase</keyword>
<dbReference type="Gene3D" id="3.30.2340.10">
    <property type="entry name" value="TruD, insertion domain"/>
    <property type="match status" value="1"/>
</dbReference>
<evidence type="ECO:0000256" key="1">
    <source>
        <dbReference type="ARBA" id="ARBA00007953"/>
    </source>
</evidence>
<dbReference type="InterPro" id="IPR050170">
    <property type="entry name" value="TruD_pseudoU_synthase"/>
</dbReference>
<keyword evidence="2 4" id="KW-0819">tRNA processing</keyword>
<organism evidence="6 7">
    <name type="scientific">Psychrosphaera ytuae</name>
    <dbReference type="NCBI Taxonomy" id="2820710"/>
    <lineage>
        <taxon>Bacteria</taxon>
        <taxon>Pseudomonadati</taxon>
        <taxon>Pseudomonadota</taxon>
        <taxon>Gammaproteobacteria</taxon>
        <taxon>Alteromonadales</taxon>
        <taxon>Pseudoalteromonadaceae</taxon>
        <taxon>Psychrosphaera</taxon>
    </lineage>
</organism>
<evidence type="ECO:0000256" key="2">
    <source>
        <dbReference type="ARBA" id="ARBA00022694"/>
    </source>
</evidence>
<dbReference type="GO" id="GO:0031119">
    <property type="term" value="P:tRNA pseudouridine synthesis"/>
    <property type="evidence" value="ECO:0007669"/>
    <property type="project" value="UniProtKB-UniRule"/>
</dbReference>
<dbReference type="EC" id="5.4.99.27" evidence="4"/>
<feature type="active site" description="Nucleophile" evidence="4">
    <location>
        <position position="88"/>
    </location>
</feature>
<dbReference type="HAMAP" id="MF_01082">
    <property type="entry name" value="TruD"/>
    <property type="match status" value="1"/>
</dbReference>
<dbReference type="Gene3D" id="3.30.2350.20">
    <property type="entry name" value="TruD, catalytic domain"/>
    <property type="match status" value="1"/>
</dbReference>
<dbReference type="GO" id="GO:0003723">
    <property type="term" value="F:RNA binding"/>
    <property type="evidence" value="ECO:0007669"/>
    <property type="project" value="InterPro"/>
</dbReference>
<dbReference type="SUPFAM" id="SSF55120">
    <property type="entry name" value="Pseudouridine synthase"/>
    <property type="match status" value="1"/>
</dbReference>
<proteinExistence type="inferred from homology"/>
<accession>A0A975HJD3</accession>
<name>A0A975HJD3_9GAMM</name>
<dbReference type="InterPro" id="IPR001656">
    <property type="entry name" value="PsdUridine_synth_TruD"/>
</dbReference>
<dbReference type="InterPro" id="IPR043165">
    <property type="entry name" value="TruD_insert_sf"/>
</dbReference>
<evidence type="ECO:0000259" key="5">
    <source>
        <dbReference type="PROSITE" id="PS50984"/>
    </source>
</evidence>
<gene>
    <name evidence="4" type="primary">truD</name>
    <name evidence="6" type="ORF">J1N51_07090</name>
</gene>
<dbReference type="Pfam" id="PF01142">
    <property type="entry name" value="TruD"/>
    <property type="match status" value="2"/>
</dbReference>
<dbReference type="PANTHER" id="PTHR47811:SF1">
    <property type="entry name" value="TRNA PSEUDOURIDINE SYNTHASE D"/>
    <property type="match status" value="1"/>
</dbReference>
<dbReference type="GO" id="GO:0160150">
    <property type="term" value="F:tRNA pseudouridine(13) synthase activity"/>
    <property type="evidence" value="ECO:0007669"/>
    <property type="project" value="UniProtKB-EC"/>
</dbReference>
<dbReference type="AlphaFoldDB" id="A0A975HJD3"/>
<dbReference type="PANTHER" id="PTHR47811">
    <property type="entry name" value="TRNA PSEUDOURIDINE SYNTHASE D"/>
    <property type="match status" value="1"/>
</dbReference>
<protein>
    <recommendedName>
        <fullName evidence="4">tRNA pseudouridine synthase D</fullName>
        <ecNumber evidence="4">5.4.99.27</ecNumber>
    </recommendedName>
    <alternativeName>
        <fullName evidence="4">tRNA pseudouridine(13) synthase</fullName>
    </alternativeName>
    <alternativeName>
        <fullName evidence="4">tRNA pseudouridylate synthase D</fullName>
    </alternativeName>
    <alternativeName>
        <fullName evidence="4">tRNA-uridine isomerase D</fullName>
    </alternativeName>
</protein>
<dbReference type="InterPro" id="IPR042214">
    <property type="entry name" value="TruD_catalytic"/>
</dbReference>
<dbReference type="RefSeq" id="WP_208833226.1">
    <property type="nucleotide sequence ID" value="NZ_CP072110.1"/>
</dbReference>
<sequence length="346" mass="39277">MTDSPHFKDWDLSHWAYLNGKPEADAVFKALPEDFVVTEQLPFELTGDGENLFILIEKRELNTQQVCQHLAKVLGKRLRDVGYAGLKDKQSVSRQWFSIQANVNSDIDLSQVENENVKIIETRRHLKKLKVGALAGNHFDIRLKQVGMIDDLLRRLAVVKAHGVPNYFGLQRFGFNGNNLNWANRWSEGEPIRDKKIKGFALSAARSYLFNEVVSARINQQCFSTPISGDTFILAGSNSYFTDEIDATVLKRLSERDIYLSAPMFGKGDNPSQSDAAELEAKVLDEHPLWQQLLIEQGLEFQRRAIQLFPLNMEWKVDGEDVIVSFDLPSGAFATSVLRECVNFRD</sequence>
<dbReference type="InterPro" id="IPR020103">
    <property type="entry name" value="PsdUridine_synth_cat_dom_sf"/>
</dbReference>
<feature type="domain" description="TRUD" evidence="5">
    <location>
        <begin position="163"/>
        <end position="308"/>
    </location>
</feature>
<evidence type="ECO:0000313" key="7">
    <source>
        <dbReference type="Proteomes" id="UP000682739"/>
    </source>
</evidence>
<dbReference type="PROSITE" id="PS50984">
    <property type="entry name" value="TRUD"/>
    <property type="match status" value="1"/>
</dbReference>
<evidence type="ECO:0000256" key="4">
    <source>
        <dbReference type="HAMAP-Rule" id="MF_01082"/>
    </source>
</evidence>
<dbReference type="Proteomes" id="UP000682739">
    <property type="component" value="Chromosome"/>
</dbReference>
<dbReference type="InterPro" id="IPR011760">
    <property type="entry name" value="PsdUridine_synth_TruD_insert"/>
</dbReference>
<comment type="similarity">
    <text evidence="1 4">Belongs to the pseudouridine synthase TruD family.</text>
</comment>
<comment type="function">
    <text evidence="4">Responsible for synthesis of pseudouridine from uracil-13 in transfer RNAs.</text>
</comment>
<keyword evidence="7" id="KW-1185">Reference proteome</keyword>
<dbReference type="GO" id="GO:0005829">
    <property type="term" value="C:cytosol"/>
    <property type="evidence" value="ECO:0007669"/>
    <property type="project" value="TreeGrafter"/>
</dbReference>